<dbReference type="STRING" id="857342.A0A2T3BAM4"/>
<dbReference type="InterPro" id="IPR036291">
    <property type="entry name" value="NAD(P)-bd_dom_sf"/>
</dbReference>
<dbReference type="InterPro" id="IPR002347">
    <property type="entry name" value="SDR_fam"/>
</dbReference>
<dbReference type="PANTHER" id="PTHR42760:SF115">
    <property type="entry name" value="3-OXOACYL-[ACYL-CARRIER-PROTEIN] REDUCTASE FABG"/>
    <property type="match status" value="1"/>
</dbReference>
<dbReference type="PANTHER" id="PTHR42760">
    <property type="entry name" value="SHORT-CHAIN DEHYDROGENASES/REDUCTASES FAMILY MEMBER"/>
    <property type="match status" value="1"/>
</dbReference>
<accession>A0A2T3BAM4</accession>
<sequence length="261" mass="27731">MVTGAAGTGIGASVAKAFAAAGCERIAITDLNEKLLADTLSHISEAYPQVQIYSAAGDISDEKFVDSFVKETVRKFGRLDYCVNCAGILGNNAASHETTTEEFDRINGVNYRGCWFSSRAQIRAMLAQEPLDHLNAEEDGRGRQRGAIVNIASQLGIVGRPCAPAYSASKAAVMAMTRADAIDYSSKGIRVNCICPGIIETPMTTADKDWASLIKPAVDIAPMKRMGKPSEIADCALFLASAKASFVQGHAMVVDGGYIIE</sequence>
<evidence type="ECO:0000313" key="4">
    <source>
        <dbReference type="EMBL" id="PSS25366.1"/>
    </source>
</evidence>
<keyword evidence="2" id="KW-0521">NADP</keyword>
<evidence type="ECO:0000313" key="5">
    <source>
        <dbReference type="Proteomes" id="UP000241818"/>
    </source>
</evidence>
<reference evidence="4 5" key="1">
    <citation type="journal article" date="2018" name="New Phytol.">
        <title>Comparative genomics and transcriptomics depict ericoid mycorrhizal fungi as versatile saprotrophs and plant mutualists.</title>
        <authorList>
            <person name="Martino E."/>
            <person name="Morin E."/>
            <person name="Grelet G.A."/>
            <person name="Kuo A."/>
            <person name="Kohler A."/>
            <person name="Daghino S."/>
            <person name="Barry K.W."/>
            <person name="Cichocki N."/>
            <person name="Clum A."/>
            <person name="Dockter R.B."/>
            <person name="Hainaut M."/>
            <person name="Kuo R.C."/>
            <person name="LaButti K."/>
            <person name="Lindahl B.D."/>
            <person name="Lindquist E.A."/>
            <person name="Lipzen A."/>
            <person name="Khouja H.R."/>
            <person name="Magnuson J."/>
            <person name="Murat C."/>
            <person name="Ohm R.A."/>
            <person name="Singer S.W."/>
            <person name="Spatafora J.W."/>
            <person name="Wang M."/>
            <person name="Veneault-Fourrey C."/>
            <person name="Henrissat B."/>
            <person name="Grigoriev I.V."/>
            <person name="Martin F.M."/>
            <person name="Perotto S."/>
        </authorList>
    </citation>
    <scope>NUCLEOTIDE SEQUENCE [LARGE SCALE GENOMIC DNA]</scope>
    <source>
        <strain evidence="4 5">ATCC 22711</strain>
    </source>
</reference>
<dbReference type="PRINTS" id="PR00080">
    <property type="entry name" value="SDRFAMILY"/>
</dbReference>
<organism evidence="4 5">
    <name type="scientific">Amorphotheca resinae ATCC 22711</name>
    <dbReference type="NCBI Taxonomy" id="857342"/>
    <lineage>
        <taxon>Eukaryota</taxon>
        <taxon>Fungi</taxon>
        <taxon>Dikarya</taxon>
        <taxon>Ascomycota</taxon>
        <taxon>Pezizomycotina</taxon>
        <taxon>Leotiomycetes</taxon>
        <taxon>Helotiales</taxon>
        <taxon>Amorphothecaceae</taxon>
        <taxon>Amorphotheca</taxon>
    </lineage>
</organism>
<dbReference type="GO" id="GO:0009688">
    <property type="term" value="P:abscisic acid biosynthetic process"/>
    <property type="evidence" value="ECO:0007669"/>
    <property type="project" value="UniProtKB-ARBA"/>
</dbReference>
<dbReference type="CDD" id="cd05233">
    <property type="entry name" value="SDR_c"/>
    <property type="match status" value="1"/>
</dbReference>
<evidence type="ECO:0000256" key="2">
    <source>
        <dbReference type="ARBA" id="ARBA00022857"/>
    </source>
</evidence>
<evidence type="ECO:0000256" key="3">
    <source>
        <dbReference type="ARBA" id="ARBA00023002"/>
    </source>
</evidence>
<gene>
    <name evidence="4" type="ORF">M430DRAFT_115006</name>
</gene>
<dbReference type="PRINTS" id="PR00081">
    <property type="entry name" value="GDHRDH"/>
</dbReference>
<keyword evidence="3" id="KW-0560">Oxidoreductase</keyword>
<dbReference type="EMBL" id="KZ679007">
    <property type="protein sequence ID" value="PSS25366.1"/>
    <property type="molecule type" value="Genomic_DNA"/>
</dbReference>
<name>A0A2T3BAM4_AMORE</name>
<proteinExistence type="inferred from homology"/>
<dbReference type="Pfam" id="PF13561">
    <property type="entry name" value="adh_short_C2"/>
    <property type="match status" value="1"/>
</dbReference>
<dbReference type="AlphaFoldDB" id="A0A2T3BAM4"/>
<dbReference type="GO" id="GO:0016616">
    <property type="term" value="F:oxidoreductase activity, acting on the CH-OH group of donors, NAD or NADP as acceptor"/>
    <property type="evidence" value="ECO:0007669"/>
    <property type="project" value="TreeGrafter"/>
</dbReference>
<dbReference type="RefSeq" id="XP_024723965.1">
    <property type="nucleotide sequence ID" value="XM_024861577.1"/>
</dbReference>
<dbReference type="OrthoDB" id="5840532at2759"/>
<comment type="similarity">
    <text evidence="1">Belongs to the short-chain dehydrogenases/reductases (SDR) family.</text>
</comment>
<keyword evidence="5" id="KW-1185">Reference proteome</keyword>
<dbReference type="GeneID" id="36569658"/>
<dbReference type="SUPFAM" id="SSF51735">
    <property type="entry name" value="NAD(P)-binding Rossmann-fold domains"/>
    <property type="match status" value="1"/>
</dbReference>
<dbReference type="Proteomes" id="UP000241818">
    <property type="component" value="Unassembled WGS sequence"/>
</dbReference>
<dbReference type="InParanoid" id="A0A2T3BAM4"/>
<protein>
    <submittedName>
        <fullName evidence="4">Uncharacterized protein</fullName>
    </submittedName>
</protein>
<dbReference type="Gene3D" id="3.40.50.720">
    <property type="entry name" value="NAD(P)-binding Rossmann-like Domain"/>
    <property type="match status" value="1"/>
</dbReference>
<dbReference type="FunFam" id="3.40.50.720:FF:000084">
    <property type="entry name" value="Short-chain dehydrogenase reductase"/>
    <property type="match status" value="1"/>
</dbReference>
<evidence type="ECO:0000256" key="1">
    <source>
        <dbReference type="ARBA" id="ARBA00006484"/>
    </source>
</evidence>